<feature type="transmembrane region" description="Helical" evidence="1">
    <location>
        <begin position="695"/>
        <end position="714"/>
    </location>
</feature>
<feature type="transmembrane region" description="Helical" evidence="1">
    <location>
        <begin position="313"/>
        <end position="335"/>
    </location>
</feature>
<feature type="transmembrane region" description="Helical" evidence="1">
    <location>
        <begin position="190"/>
        <end position="208"/>
    </location>
</feature>
<feature type="transmembrane region" description="Helical" evidence="1">
    <location>
        <begin position="20"/>
        <end position="49"/>
    </location>
</feature>
<accession>A0A1J4TST1</accession>
<feature type="transmembrane region" description="Helical" evidence="1">
    <location>
        <begin position="164"/>
        <end position="184"/>
    </location>
</feature>
<feature type="transmembrane region" description="Helical" evidence="1">
    <location>
        <begin position="83"/>
        <end position="102"/>
    </location>
</feature>
<organism evidence="2 3">
    <name type="scientific">Candidatus Gottesmanbacteria bacterium CG1_02_37_22</name>
    <dbReference type="NCBI Taxonomy" id="1805209"/>
    <lineage>
        <taxon>Bacteria</taxon>
        <taxon>Candidatus Gottesmaniibacteriota</taxon>
    </lineage>
</organism>
<dbReference type="AlphaFoldDB" id="A0A1J4TST1"/>
<sequence length="758" mass="85438">MSQKPKSQNLLLDQTQKIIFVCILSLAAIYLTSSIEIAISIALLLLVFLLHLSPFFLFAFSIFFMGLHLLKSFLYIQIQALPYLPISAVILFLTGLLLYFLGHGKTMWGVKISDKYEINQKILLKIAIVSFFIFFLYAGDNPYKSVISGYVLFCLFFRKNDGRFAFGIALFFLTLCPFLLAFKIEASAEISAVFAYYFLCIGVIQEILEMGNIGGKIRKIISDKNIFRDILKFKLTDFVFTPKDITKGALLFKNRIFEKPAVKGDVRNFNWAGFSFQKGKSVKGKTAKKSKKETNLPVSPITAKFAASFFKKLIFQVVIYMSVTFIAGMGIYFLLTFAPRLLIGKPGNPSVKSNAGFLPLTKDKPYVFIPAHPISNPNFDNLMQKYEFVLKNLEIDATFLAENSRTKDLPFFTPLFEKADQEEIAASGSAQIFAQHIPLHLFAKIQGNLLTIYTSSKYKFAVNKSQVPVGQDREKIVFTSAITNDLFFAKYGENVIPLLKNKATYLGSFHKSQPIELYAALPKTPGKLVLLRKLEVAYLLNDVRKEITLSGQNSFTLESENIADSPGDKPGFYLFLPQEEKMVQNPEISFVQENPKEIQIKVRKAADRFILALNKEYDAKWHLVLGKKSFFSKLPFSGQSETSNLENTHFILNSAINGWWLETKPLCQNNPNCLKGDDGLYTLNMVITYGDDTVGFLWIIPVSIVVLIGIGLNGRKVFSKSAKFPGLPFPDNGKNSSSSHNFFRGLPKIKIRQAKMIL</sequence>
<evidence type="ECO:0000256" key="1">
    <source>
        <dbReference type="SAM" id="Phobius"/>
    </source>
</evidence>
<comment type="caution">
    <text evidence="2">The sequence shown here is derived from an EMBL/GenBank/DDBJ whole genome shotgun (WGS) entry which is preliminary data.</text>
</comment>
<gene>
    <name evidence="2" type="ORF">AUJ73_04180</name>
</gene>
<evidence type="ECO:0000313" key="3">
    <source>
        <dbReference type="Proteomes" id="UP000183120"/>
    </source>
</evidence>
<feature type="transmembrane region" description="Helical" evidence="1">
    <location>
        <begin position="55"/>
        <end position="76"/>
    </location>
</feature>
<reference evidence="2 3" key="1">
    <citation type="journal article" date="2016" name="Environ. Microbiol.">
        <title>Genomic resolution of a cold subsurface aquifer community provides metabolic insights for novel microbes adapted to high CO concentrations.</title>
        <authorList>
            <person name="Probst A.J."/>
            <person name="Castelle C.J."/>
            <person name="Singh A."/>
            <person name="Brown C.T."/>
            <person name="Anantharaman K."/>
            <person name="Sharon I."/>
            <person name="Hug L.A."/>
            <person name="Burstein D."/>
            <person name="Emerson J.B."/>
            <person name="Thomas B.C."/>
            <person name="Banfield J.F."/>
        </authorList>
    </citation>
    <scope>NUCLEOTIDE SEQUENCE [LARGE SCALE GENOMIC DNA]</scope>
    <source>
        <strain evidence="2">CG1_02_37_22</strain>
    </source>
</reference>
<protein>
    <submittedName>
        <fullName evidence="2">Uncharacterized protein</fullName>
    </submittedName>
</protein>
<dbReference type="STRING" id="1805209.AUJ73_04180"/>
<keyword evidence="1" id="KW-0472">Membrane</keyword>
<name>A0A1J4TST1_9BACT</name>
<dbReference type="Proteomes" id="UP000183120">
    <property type="component" value="Unassembled WGS sequence"/>
</dbReference>
<keyword evidence="1" id="KW-0812">Transmembrane</keyword>
<evidence type="ECO:0000313" key="2">
    <source>
        <dbReference type="EMBL" id="OIO13151.1"/>
    </source>
</evidence>
<proteinExistence type="predicted"/>
<feature type="transmembrane region" description="Helical" evidence="1">
    <location>
        <begin position="122"/>
        <end position="143"/>
    </location>
</feature>
<dbReference type="EMBL" id="MNUY01000066">
    <property type="protein sequence ID" value="OIO13151.1"/>
    <property type="molecule type" value="Genomic_DNA"/>
</dbReference>
<keyword evidence="1" id="KW-1133">Transmembrane helix</keyword>